<comment type="caution">
    <text evidence="2">The sequence shown here is derived from an EMBL/GenBank/DDBJ whole genome shotgun (WGS) entry which is preliminary data.</text>
</comment>
<evidence type="ECO:0000313" key="3">
    <source>
        <dbReference type="Proteomes" id="UP001424741"/>
    </source>
</evidence>
<feature type="signal peptide" evidence="1">
    <location>
        <begin position="1"/>
        <end position="28"/>
    </location>
</feature>
<reference evidence="2 3" key="1">
    <citation type="submission" date="2024-02" db="EMBL/GenBank/DDBJ databases">
        <title>Rubritalea halochordaticola NBRC 107102.</title>
        <authorList>
            <person name="Ichikawa N."/>
            <person name="Katano-Makiyama Y."/>
            <person name="Hidaka K."/>
        </authorList>
    </citation>
    <scope>NUCLEOTIDE SEQUENCE [LARGE SCALE GENOMIC DNA]</scope>
    <source>
        <strain evidence="2 3">NBRC 107102</strain>
    </source>
</reference>
<organism evidence="2 3">
    <name type="scientific">Rubritalea halochordaticola</name>
    <dbReference type="NCBI Taxonomy" id="714537"/>
    <lineage>
        <taxon>Bacteria</taxon>
        <taxon>Pseudomonadati</taxon>
        <taxon>Verrucomicrobiota</taxon>
        <taxon>Verrucomicrobiia</taxon>
        <taxon>Verrucomicrobiales</taxon>
        <taxon>Rubritaleaceae</taxon>
        <taxon>Rubritalea</taxon>
    </lineage>
</organism>
<sequence length="467" mass="52648">MKTKPTRRFISMMAVACLGTATSPAQDAAPMTTRLSFLNGDSFSGQIENWKEGRIVVKNPSVKQSVDLRTDNLLKIDLQSSESEDSKPEKKDHEAIISIQHRFGNEQAHDQLKGQLVQVTDESITIDTDYAGEITVDRKFIVNMEITSQNSHIYSGPNSLEEWYQHDDDGSWNYKNASLISGGTSGGQISKDIGLDDLSHLSFYMDWKSSLNLKLLLYSDDFESTRPSNYYELVMRNSYIYMRKVTSEDGSDPMDGSTSVRQLSGMDTTYVEIFMNKKKGTFEIYFDGEKIAELSDRNASPENFGSALHFLSDQRAPIRIRNLRLSRWSGRLPTNDDENAFKKLKGEGQRILLKNGDAIIGQLGKVQNGVLKVETKYTPIPIPVAAMRSIYMKSSDKHQPKKEPQDVKAYFKNGGWVILKLISLDASKLTGYHQAFGEKTFSLDAFSQIEFNIYDPNMNAVRVGPSW</sequence>
<keyword evidence="1" id="KW-0732">Signal</keyword>
<proteinExistence type="predicted"/>
<evidence type="ECO:0000313" key="2">
    <source>
        <dbReference type="EMBL" id="GAA5496158.1"/>
    </source>
</evidence>
<dbReference type="EMBL" id="BAABRL010000007">
    <property type="protein sequence ID" value="GAA5496158.1"/>
    <property type="molecule type" value="Genomic_DNA"/>
</dbReference>
<accession>A0ABP9V0E1</accession>
<evidence type="ECO:0008006" key="4">
    <source>
        <dbReference type="Google" id="ProtNLM"/>
    </source>
</evidence>
<gene>
    <name evidence="2" type="ORF">Rhal01_02340</name>
</gene>
<evidence type="ECO:0000256" key="1">
    <source>
        <dbReference type="SAM" id="SignalP"/>
    </source>
</evidence>
<dbReference type="Proteomes" id="UP001424741">
    <property type="component" value="Unassembled WGS sequence"/>
</dbReference>
<keyword evidence="3" id="KW-1185">Reference proteome</keyword>
<feature type="chain" id="PRO_5047320383" description="DUF1080 domain-containing protein" evidence="1">
    <location>
        <begin position="29"/>
        <end position="467"/>
    </location>
</feature>
<name>A0ABP9V0E1_9BACT</name>
<dbReference type="RefSeq" id="WP_346188870.1">
    <property type="nucleotide sequence ID" value="NZ_BAABRL010000007.1"/>
</dbReference>
<protein>
    <recommendedName>
        <fullName evidence="4">DUF1080 domain-containing protein</fullName>
    </recommendedName>
</protein>